<dbReference type="GO" id="GO:0010506">
    <property type="term" value="P:regulation of autophagy"/>
    <property type="evidence" value="ECO:0007669"/>
    <property type="project" value="TreeGrafter"/>
</dbReference>
<dbReference type="PANTHER" id="PTHR12848:SF16">
    <property type="entry name" value="REGULATORY-ASSOCIATED PROTEIN OF MTOR"/>
    <property type="match status" value="1"/>
</dbReference>
<evidence type="ECO:0000256" key="1">
    <source>
        <dbReference type="ARBA" id="ARBA00009257"/>
    </source>
</evidence>
<dbReference type="InterPro" id="IPR011989">
    <property type="entry name" value="ARM-like"/>
</dbReference>
<dbReference type="GO" id="GO:0030674">
    <property type="term" value="F:protein-macromolecule adaptor activity"/>
    <property type="evidence" value="ECO:0007669"/>
    <property type="project" value="TreeGrafter"/>
</dbReference>
<sequence length="2097" mass="236359">MDEEIYDNQDVQHLLSSNNIFNQPRSLSLAQMQVEYWRNDKARTNFAIIALCLNLGTDPPDLSRPEDTFINEAGIDPFEEIDENDPRLYMDSSKFIEDEKGKPRLKTPIERIGDSVVGAYYSIAKSFQYKLALDPPYEALKNTISLVRRDIKEDRLLFHYNGHGVPKPSPSGDIWVFNKSYSQYIPLSAMELSNWAGSPTIYIWDVSNSEAVINAFQSAARLKQAEAERLYLLHQKKQLQNDQNSNDFSSNYTNIPQELTDYFFQDIHLGPTKIGENIPLNPDIPTDLFTACLTKPVETALKFHATQKGGVLKELFDKKLPFPGTPRERRSPLGELTWILTSITDSIAWDVFSRPKFKQLFRQDVMVASLCRNFILASRIMRYYGSHPVSYPNFPSTHLHKQWEIWDLEIDKCVQQLPKLMKGLGESNLSANPKSDFEPNSSSNSNPNSYRNQSEDVHTSSKSDHKPDSTQNKNPLSDIQHLIGDEKSNVFNHDYIYKQSDYFNNCLDSFNIWLQHAKSTVMDHMPAVNKLSSKESDREVDGRRAGGIRSLSLGAPAGLEPPKELPIVLQVLLSQIYRHNALALLYNFLLLGPWAVDLVFAIGISPFIVKLLGTASNEITGLLILVWSKLVAGDPSCLEDLIKNDGYRYFINYLGQTAFQASKINLKAVSKSGSNQSDDDTSNNTNILRYYSNFTSNFDSNEPNPKNPANLSNLKNLNIVTTSACFVLCVYCGISKEAKAAVYSDDTLNYLIIHLQRPDDGSKELALLKIWALLTLSALLEDCLEVQWMSLNYRERIEASKKRENAKSEFNTPLNNHINTNSNDKDNNTHNGSTVSLGSNGNLAPYEIVDIPDILVALSFHYSPNVRAAAIHTMGSLLKGLSRLLTPNKSKDIFKRQNSDKSEENFNVDPLAEKLVDIHFSDYFNAKLKPKYKNNANSFLNTGASSANSIKTSDNAKNAKPLPNNQSPTINFESCSRLNLLNPEMTSFEPHNVFLKVRNTEKILCETLMVLASDGSPVVRREVVNVIGNSIFVDYSIKFIRAIAIVASEESKSKFDLVSELLESEEKLYTPSSSINSSNTCDYQKQQNDLNIDLFVKLYKTLLSLAADPHIDVSRTAMKLVDILHQVYTHSCYFILIPQLDFTSHITHWAKESHLSLFAPPVLANEITTNNNLSNISDYLKNEPSKTSRLNQESSETYLETENSKKGLARSQSFFKNSLYQSQDEINDSLLQKKHNKSFILPNDQLYNLDLDGIDKTSDYFKKKLLVCNSSINEYEIDQSQPQEQNLEQTKEKKSNLLKRITKLQSYWIDYAIKKIEKNVCVSQIYDWEGAYFLESDLINSMDTETNDEILIKLEKKRDLLLLSNFSSKYKENSFTKPWTSKTEIISHPIFNGPTQIAMHPVNPHMIVSAQDNTISVIDYESKSIISRFEILNTSSEIYAPVKDMHLINPNFRTMLLTMSDDGVANVFNGYAPGLSIDDMEQHEKQLLSNNFDISSLKFPSPKLTMTFRAVPHSTPKKNMLQRIHSLGYYSSDNVYNCQTIGCGAVSDYNQTKGYLYAGSERAHAISVWNLETEQIINNMTSRSIVDGISSISTSHDGNLVIAGNNVGVVRVYDIRLAYNNPVLQMFLGHGSNKISSSKFMDSIENRFYTSSIDGKIVAWDIRNSKELFTFGNPKRKPYDNILRNMVIQKSSPFLVTSSNYSLNIYNSDGNDLGEFSSIHNTSSVAQESILSSIKSNLSLFANDPGYLDTMYYYDSDIQAVKSNLSDKSQQFGNISSNLPISGKKSQSSPLIDSLNLANYSNAYSKILNNGSYLDIIQNLHSISSHYSWDKPSITKSDCVKDFAIIMSNLGYLPRSLYSMNSQSQIIKPVDLFDYNSRNMYLSDFGNNQVNSENRIKESKYSEEHQQNNYYSNKDHTANNLSYNEYDSYIGSTKNNKSEILEIKKGDSINLESFPTLSINTSINTNSYRPNSTTPIKKHLHLSFASTPSAIQKRISSFTGNVNSRTISSIGLRSAAGGYAKEDSIPFTEKLQKLHSNISTSYSSNYTSNTNINSNINSINVPTATSDDLAISAVGIHPYLPKAVMALEDGRVFFVDS</sequence>
<feature type="region of interest" description="Disordered" evidence="4">
    <location>
        <begin position="804"/>
        <end position="836"/>
    </location>
</feature>
<dbReference type="GO" id="GO:0071230">
    <property type="term" value="P:cellular response to amino acid stimulus"/>
    <property type="evidence" value="ECO:0007669"/>
    <property type="project" value="TreeGrafter"/>
</dbReference>
<gene>
    <name evidence="6" type="ORF">BB561_005997</name>
</gene>
<feature type="domain" description="Raptor N-terminal CASPase-like" evidence="5">
    <location>
        <begin position="41"/>
        <end position="217"/>
    </location>
</feature>
<dbReference type="InterPro" id="IPR036322">
    <property type="entry name" value="WD40_repeat_dom_sf"/>
</dbReference>
<dbReference type="PRINTS" id="PR01547">
    <property type="entry name" value="YEAST176DUF"/>
</dbReference>
<name>A0A2T9Y7A0_9FUNG</name>
<keyword evidence="7" id="KW-1185">Reference proteome</keyword>
<dbReference type="InterPro" id="IPR029347">
    <property type="entry name" value="Raptor_N"/>
</dbReference>
<keyword evidence="3" id="KW-0677">Repeat</keyword>
<comment type="similarity">
    <text evidence="1">Belongs to the WD repeat RAPTOR family.</text>
</comment>
<feature type="compositionally biased region" description="Low complexity" evidence="4">
    <location>
        <begin position="439"/>
        <end position="449"/>
    </location>
</feature>
<dbReference type="InterPro" id="IPR015943">
    <property type="entry name" value="WD40/YVTN_repeat-like_dom_sf"/>
</dbReference>
<organism evidence="6 7">
    <name type="scientific">Smittium simulii</name>
    <dbReference type="NCBI Taxonomy" id="133385"/>
    <lineage>
        <taxon>Eukaryota</taxon>
        <taxon>Fungi</taxon>
        <taxon>Fungi incertae sedis</taxon>
        <taxon>Zoopagomycota</taxon>
        <taxon>Kickxellomycotina</taxon>
        <taxon>Harpellomycetes</taxon>
        <taxon>Harpellales</taxon>
        <taxon>Legeriomycetaceae</taxon>
        <taxon>Smittium</taxon>
    </lineage>
</organism>
<dbReference type="Gene3D" id="2.130.10.10">
    <property type="entry name" value="YVTN repeat-like/Quinoprotein amine dehydrogenase"/>
    <property type="match status" value="1"/>
</dbReference>
<dbReference type="SMART" id="SM00320">
    <property type="entry name" value="WD40"/>
    <property type="match status" value="4"/>
</dbReference>
<comment type="caution">
    <text evidence="6">The sequence shown here is derived from an EMBL/GenBank/DDBJ whole genome shotgun (WGS) entry which is preliminary data.</text>
</comment>
<dbReference type="Pfam" id="PF14538">
    <property type="entry name" value="Raptor_N"/>
    <property type="match status" value="1"/>
</dbReference>
<evidence type="ECO:0000256" key="2">
    <source>
        <dbReference type="ARBA" id="ARBA00022574"/>
    </source>
</evidence>
<dbReference type="SUPFAM" id="SSF48371">
    <property type="entry name" value="ARM repeat"/>
    <property type="match status" value="1"/>
</dbReference>
<feature type="compositionally biased region" description="Polar residues" evidence="4">
    <location>
        <begin position="808"/>
        <end position="822"/>
    </location>
</feature>
<dbReference type="EMBL" id="MBFR01000408">
    <property type="protein sequence ID" value="PVU88164.1"/>
    <property type="molecule type" value="Genomic_DNA"/>
</dbReference>
<dbReference type="InterPro" id="IPR001680">
    <property type="entry name" value="WD40_rpt"/>
</dbReference>
<dbReference type="InterPro" id="IPR004083">
    <property type="entry name" value="Raptor"/>
</dbReference>
<dbReference type="SUPFAM" id="SSF50978">
    <property type="entry name" value="WD40 repeat-like"/>
    <property type="match status" value="1"/>
</dbReference>
<evidence type="ECO:0000313" key="7">
    <source>
        <dbReference type="Proteomes" id="UP000245383"/>
    </source>
</evidence>
<dbReference type="GO" id="GO:0031931">
    <property type="term" value="C:TORC1 complex"/>
    <property type="evidence" value="ECO:0007669"/>
    <property type="project" value="InterPro"/>
</dbReference>
<evidence type="ECO:0000256" key="4">
    <source>
        <dbReference type="SAM" id="MobiDB-lite"/>
    </source>
</evidence>
<dbReference type="InterPro" id="IPR016024">
    <property type="entry name" value="ARM-type_fold"/>
</dbReference>
<feature type="region of interest" description="Disordered" evidence="4">
    <location>
        <begin position="428"/>
        <end position="476"/>
    </location>
</feature>
<protein>
    <recommendedName>
        <fullName evidence="5">Raptor N-terminal CASPase-like domain-containing protein</fullName>
    </recommendedName>
</protein>
<dbReference type="SMART" id="SM01302">
    <property type="entry name" value="Raptor_N"/>
    <property type="match status" value="1"/>
</dbReference>
<dbReference type="PANTHER" id="PTHR12848">
    <property type="entry name" value="REGULATORY-ASSOCIATED PROTEIN OF MTOR"/>
    <property type="match status" value="1"/>
</dbReference>
<evidence type="ECO:0000313" key="6">
    <source>
        <dbReference type="EMBL" id="PVU88164.1"/>
    </source>
</evidence>
<dbReference type="GO" id="GO:0009267">
    <property type="term" value="P:cellular response to starvation"/>
    <property type="evidence" value="ECO:0007669"/>
    <property type="project" value="TreeGrafter"/>
</dbReference>
<reference evidence="6 7" key="1">
    <citation type="journal article" date="2018" name="MBio">
        <title>Comparative Genomics Reveals the Core Gene Toolbox for the Fungus-Insect Symbiosis.</title>
        <authorList>
            <person name="Wang Y."/>
            <person name="Stata M."/>
            <person name="Wang W."/>
            <person name="Stajich J.E."/>
            <person name="White M.M."/>
            <person name="Moncalvo J.M."/>
        </authorList>
    </citation>
    <scope>NUCLEOTIDE SEQUENCE [LARGE SCALE GENOMIC DNA]</scope>
    <source>
        <strain evidence="6 7">SWE-8-4</strain>
    </source>
</reference>
<feature type="compositionally biased region" description="Basic and acidic residues" evidence="4">
    <location>
        <begin position="453"/>
        <end position="468"/>
    </location>
</feature>
<proteinExistence type="inferred from homology"/>
<dbReference type="STRING" id="133385.A0A2T9Y7A0"/>
<dbReference type="Gene3D" id="1.25.10.10">
    <property type="entry name" value="Leucine-rich Repeat Variant"/>
    <property type="match status" value="1"/>
</dbReference>
<accession>A0A2T9Y7A0</accession>
<dbReference type="GO" id="GO:0005737">
    <property type="term" value="C:cytoplasm"/>
    <property type="evidence" value="ECO:0007669"/>
    <property type="project" value="TreeGrafter"/>
</dbReference>
<dbReference type="GO" id="GO:0031929">
    <property type="term" value="P:TOR signaling"/>
    <property type="evidence" value="ECO:0007669"/>
    <property type="project" value="InterPro"/>
</dbReference>
<dbReference type="Proteomes" id="UP000245383">
    <property type="component" value="Unassembled WGS sequence"/>
</dbReference>
<keyword evidence="2" id="KW-0853">WD repeat</keyword>
<evidence type="ECO:0000259" key="5">
    <source>
        <dbReference type="SMART" id="SM01302"/>
    </source>
</evidence>
<dbReference type="GO" id="GO:0030307">
    <property type="term" value="P:positive regulation of cell growth"/>
    <property type="evidence" value="ECO:0007669"/>
    <property type="project" value="TreeGrafter"/>
</dbReference>
<evidence type="ECO:0000256" key="3">
    <source>
        <dbReference type="ARBA" id="ARBA00022737"/>
    </source>
</evidence>
<dbReference type="OrthoDB" id="10262360at2759"/>